<evidence type="ECO:0000256" key="1">
    <source>
        <dbReference type="SAM" id="MobiDB-lite"/>
    </source>
</evidence>
<gene>
    <name evidence="2" type="ORF">Hypma_001674</name>
</gene>
<dbReference type="InParanoid" id="A0A369J7H2"/>
<sequence>MTAVDMSVLAPTPVDVEKELYELDDDDKRMMNEQGGLARLLDHVSSTSEPGPDETTMGGRGEEVEDLPAFSDDKEGAVKEDDTKSRKCT</sequence>
<organism evidence="2 3">
    <name type="scientific">Hypsizygus marmoreus</name>
    <name type="common">White beech mushroom</name>
    <name type="synonym">Agaricus marmoreus</name>
    <dbReference type="NCBI Taxonomy" id="39966"/>
    <lineage>
        <taxon>Eukaryota</taxon>
        <taxon>Fungi</taxon>
        <taxon>Dikarya</taxon>
        <taxon>Basidiomycota</taxon>
        <taxon>Agaricomycotina</taxon>
        <taxon>Agaricomycetes</taxon>
        <taxon>Agaricomycetidae</taxon>
        <taxon>Agaricales</taxon>
        <taxon>Tricholomatineae</taxon>
        <taxon>Lyophyllaceae</taxon>
        <taxon>Hypsizygus</taxon>
    </lineage>
</organism>
<name>A0A369J7H2_HYPMA</name>
<dbReference type="Proteomes" id="UP000076154">
    <property type="component" value="Unassembled WGS sequence"/>
</dbReference>
<feature type="compositionally biased region" description="Basic and acidic residues" evidence="1">
    <location>
        <begin position="71"/>
        <end position="89"/>
    </location>
</feature>
<evidence type="ECO:0000313" key="2">
    <source>
        <dbReference type="EMBL" id="RDB17120.1"/>
    </source>
</evidence>
<keyword evidence="3" id="KW-1185">Reference proteome</keyword>
<dbReference type="EMBL" id="LUEZ02000113">
    <property type="protein sequence ID" value="RDB17120.1"/>
    <property type="molecule type" value="Genomic_DNA"/>
</dbReference>
<proteinExistence type="predicted"/>
<comment type="caution">
    <text evidence="2">The sequence shown here is derived from an EMBL/GenBank/DDBJ whole genome shotgun (WGS) entry which is preliminary data.</text>
</comment>
<protein>
    <submittedName>
        <fullName evidence="2">Uncharacterized protein</fullName>
    </submittedName>
</protein>
<evidence type="ECO:0000313" key="3">
    <source>
        <dbReference type="Proteomes" id="UP000076154"/>
    </source>
</evidence>
<accession>A0A369J7H2</accession>
<feature type="region of interest" description="Disordered" evidence="1">
    <location>
        <begin position="40"/>
        <end position="89"/>
    </location>
</feature>
<reference evidence="2" key="1">
    <citation type="submission" date="2018-04" db="EMBL/GenBank/DDBJ databases">
        <title>Whole genome sequencing of Hypsizygus marmoreus.</title>
        <authorList>
            <person name="Choi I.-G."/>
            <person name="Min B."/>
            <person name="Kim J.-G."/>
            <person name="Kim S."/>
            <person name="Oh Y.-L."/>
            <person name="Kong W.-S."/>
            <person name="Park H."/>
            <person name="Jeong J."/>
            <person name="Song E.-S."/>
        </authorList>
    </citation>
    <scope>NUCLEOTIDE SEQUENCE [LARGE SCALE GENOMIC DNA]</scope>
    <source>
        <strain evidence="2">51987-8</strain>
    </source>
</reference>
<dbReference type="AlphaFoldDB" id="A0A369J7H2"/>